<comment type="caution">
    <text evidence="7">The sequence shown here is derived from an EMBL/GenBank/DDBJ whole genome shotgun (WGS) entry which is preliminary data.</text>
</comment>
<evidence type="ECO:0000256" key="2">
    <source>
        <dbReference type="ARBA" id="ARBA00022692"/>
    </source>
</evidence>
<dbReference type="GO" id="GO:0006508">
    <property type="term" value="P:proteolysis"/>
    <property type="evidence" value="ECO:0007669"/>
    <property type="project" value="UniProtKB-KW"/>
</dbReference>
<dbReference type="Gene3D" id="2.40.50.140">
    <property type="entry name" value="Nucleic acid-binding proteins"/>
    <property type="match status" value="1"/>
</dbReference>
<dbReference type="InParanoid" id="A0A543AQK4"/>
<keyword evidence="3 5" id="KW-1133">Transmembrane helix</keyword>
<keyword evidence="4 5" id="KW-0472">Membrane</keyword>
<evidence type="ECO:0000256" key="1">
    <source>
        <dbReference type="ARBA" id="ARBA00004141"/>
    </source>
</evidence>
<feature type="transmembrane region" description="Helical" evidence="5">
    <location>
        <begin position="45"/>
        <end position="64"/>
    </location>
</feature>
<dbReference type="Pfam" id="PF01957">
    <property type="entry name" value="NfeD"/>
    <property type="match status" value="1"/>
</dbReference>
<keyword evidence="8" id="KW-1185">Reference proteome</keyword>
<dbReference type="EMBL" id="VFOW01000001">
    <property type="protein sequence ID" value="TQL74839.1"/>
    <property type="molecule type" value="Genomic_DNA"/>
</dbReference>
<evidence type="ECO:0000256" key="5">
    <source>
        <dbReference type="SAM" id="Phobius"/>
    </source>
</evidence>
<evidence type="ECO:0000259" key="6">
    <source>
        <dbReference type="Pfam" id="PF01957"/>
    </source>
</evidence>
<evidence type="ECO:0000313" key="7">
    <source>
        <dbReference type="EMBL" id="TQL74839.1"/>
    </source>
</evidence>
<dbReference type="AlphaFoldDB" id="A0A543AQK4"/>
<dbReference type="InterPro" id="IPR002810">
    <property type="entry name" value="NfeD-like_C"/>
</dbReference>
<dbReference type="SUPFAM" id="SSF141322">
    <property type="entry name" value="NfeD domain-like"/>
    <property type="match status" value="1"/>
</dbReference>
<dbReference type="InterPro" id="IPR012340">
    <property type="entry name" value="NA-bd_OB-fold"/>
</dbReference>
<gene>
    <name evidence="7" type="ORF">FB566_0327</name>
</gene>
<comment type="subcellular location">
    <subcellularLocation>
        <location evidence="1">Membrane</location>
        <topology evidence="1">Multi-pass membrane protein</topology>
    </subcellularLocation>
</comment>
<sequence>MIWLLVAITLGIAELFTLTFVLLMLSGGAIAGAIAAALGAPLEIQAVVFTVVSLLSLLGVKPLARRWRQNHAEPAGAMGLKALEGGTALVLEQVDNHHGLIKIEGETWTARSFDGDQVLEPGEEVKIVEIRGATAMVWRQT</sequence>
<keyword evidence="7" id="KW-0645">Protease</keyword>
<evidence type="ECO:0000313" key="8">
    <source>
        <dbReference type="Proteomes" id="UP000317043"/>
    </source>
</evidence>
<dbReference type="InterPro" id="IPR052165">
    <property type="entry name" value="Membrane_assoc_protease"/>
</dbReference>
<evidence type="ECO:0000256" key="3">
    <source>
        <dbReference type="ARBA" id="ARBA00022989"/>
    </source>
</evidence>
<proteinExistence type="predicted"/>
<reference evidence="7 8" key="1">
    <citation type="submission" date="2019-06" db="EMBL/GenBank/DDBJ databases">
        <title>Sequencing the genomes of 1000 actinobacteria strains.</title>
        <authorList>
            <person name="Klenk H.-P."/>
        </authorList>
    </citation>
    <scope>NUCLEOTIDE SEQUENCE [LARGE SCALE GENOMIC DNA]</scope>
    <source>
        <strain evidence="7 8">DSM 45928</strain>
    </source>
</reference>
<dbReference type="Proteomes" id="UP000317043">
    <property type="component" value="Unassembled WGS sequence"/>
</dbReference>
<accession>A0A543AQK4</accession>
<protein>
    <submittedName>
        <fullName evidence="7">Membrane protein implicated in regulation of membrane protease activity</fullName>
    </submittedName>
</protein>
<organism evidence="7 8">
    <name type="scientific">Stackebrandtia endophytica</name>
    <dbReference type="NCBI Taxonomy" id="1496996"/>
    <lineage>
        <taxon>Bacteria</taxon>
        <taxon>Bacillati</taxon>
        <taxon>Actinomycetota</taxon>
        <taxon>Actinomycetes</taxon>
        <taxon>Glycomycetales</taxon>
        <taxon>Glycomycetaceae</taxon>
        <taxon>Stackebrandtia</taxon>
    </lineage>
</organism>
<keyword evidence="7" id="KW-0378">Hydrolase</keyword>
<feature type="domain" description="NfeD-like C-terminal" evidence="6">
    <location>
        <begin position="82"/>
        <end position="139"/>
    </location>
</feature>
<keyword evidence="2 5" id="KW-0812">Transmembrane</keyword>
<name>A0A543AQK4_9ACTN</name>
<dbReference type="PANTHER" id="PTHR33507:SF3">
    <property type="entry name" value="INNER MEMBRANE PROTEIN YBBJ"/>
    <property type="match status" value="1"/>
</dbReference>
<dbReference type="GO" id="GO:0008233">
    <property type="term" value="F:peptidase activity"/>
    <property type="evidence" value="ECO:0007669"/>
    <property type="project" value="UniProtKB-KW"/>
</dbReference>
<evidence type="ECO:0000256" key="4">
    <source>
        <dbReference type="ARBA" id="ARBA00023136"/>
    </source>
</evidence>
<dbReference type="PANTHER" id="PTHR33507">
    <property type="entry name" value="INNER MEMBRANE PROTEIN YBBJ"/>
    <property type="match status" value="1"/>
</dbReference>
<dbReference type="GO" id="GO:0005886">
    <property type="term" value="C:plasma membrane"/>
    <property type="evidence" value="ECO:0007669"/>
    <property type="project" value="TreeGrafter"/>
</dbReference>